<dbReference type="AlphaFoldDB" id="A0A380MZE7"/>
<feature type="domain" description="FAD dependent oxidoreductase" evidence="2">
    <location>
        <begin position="28"/>
        <end position="377"/>
    </location>
</feature>
<dbReference type="Gene3D" id="3.50.50.60">
    <property type="entry name" value="FAD/NAD(P)-binding domain"/>
    <property type="match status" value="1"/>
</dbReference>
<evidence type="ECO:0000313" key="4">
    <source>
        <dbReference type="Proteomes" id="UP000254601"/>
    </source>
</evidence>
<dbReference type="Proteomes" id="UP000254601">
    <property type="component" value="Unassembled WGS sequence"/>
</dbReference>
<gene>
    <name evidence="3" type="primary">puuB</name>
    <name evidence="3" type="ORF">NCTC13337_02152</name>
</gene>
<evidence type="ECO:0000256" key="1">
    <source>
        <dbReference type="ARBA" id="ARBA00023002"/>
    </source>
</evidence>
<dbReference type="InterPro" id="IPR036188">
    <property type="entry name" value="FAD/NAD-bd_sf"/>
</dbReference>
<name>A0A380MZE7_9GAMM</name>
<dbReference type="PANTHER" id="PTHR13847">
    <property type="entry name" value="SARCOSINE DEHYDROGENASE-RELATED"/>
    <property type="match status" value="1"/>
</dbReference>
<dbReference type="EC" id="1.4.3.-" evidence="3"/>
<dbReference type="Gene3D" id="3.30.9.10">
    <property type="entry name" value="D-Amino Acid Oxidase, subunit A, domain 2"/>
    <property type="match status" value="1"/>
</dbReference>
<dbReference type="GO" id="GO:0016491">
    <property type="term" value="F:oxidoreductase activity"/>
    <property type="evidence" value="ECO:0007669"/>
    <property type="project" value="UniProtKB-KW"/>
</dbReference>
<evidence type="ECO:0000259" key="2">
    <source>
        <dbReference type="Pfam" id="PF01266"/>
    </source>
</evidence>
<evidence type="ECO:0000313" key="3">
    <source>
        <dbReference type="EMBL" id="SUO97071.1"/>
    </source>
</evidence>
<dbReference type="EMBL" id="UHIC01000001">
    <property type="protein sequence ID" value="SUO97071.1"/>
    <property type="molecule type" value="Genomic_DNA"/>
</dbReference>
<reference evidence="3 4" key="1">
    <citation type="submission" date="2018-06" db="EMBL/GenBank/DDBJ databases">
        <authorList>
            <consortium name="Pathogen Informatics"/>
            <person name="Doyle S."/>
        </authorList>
    </citation>
    <scope>NUCLEOTIDE SEQUENCE [LARGE SCALE GENOMIC DNA]</scope>
    <source>
        <strain evidence="3 4">NCTC13337</strain>
    </source>
</reference>
<keyword evidence="1 3" id="KW-0560">Oxidoreductase</keyword>
<protein>
    <submittedName>
        <fullName evidence="3">Gamma-glutamylputrescine oxidoreductase</fullName>
        <ecNumber evidence="3">1.4.3.-</ecNumber>
    </submittedName>
</protein>
<dbReference type="GO" id="GO:0005737">
    <property type="term" value="C:cytoplasm"/>
    <property type="evidence" value="ECO:0007669"/>
    <property type="project" value="TreeGrafter"/>
</dbReference>
<sequence length="426" mass="46707">MLRSQILWETQVISPTPFPALMGDGTADVCIIGGGYTGLSAAIRLREAGKSVILLEAHRIGSGGSGRNVSLVNAGTWAQPDNLNKQLGEKDSEKLTAALGQAPKLVWDTIDRFNIDAKDSRAGNLHMAHNAKAEADINARYEQLTRRGADVEIIQGSRCHEMTGTISIQKALLDKRAGTINPYAYVTGLAKAANALGAQIFETSSVTQLEKNGQNWLVKTEQGSVIAEKVIIASNAYTEGEWTDILKSVYFVCYYQIATAPLEEPWNSRILPARNGSWDTRLALSSIRRDSENRLLFGTVGLSDGKQALYTAWANRMAKLYFPDLKSEWEYRWCGRFGFTPDHIMRIFEPANGIVAATGYNGRGITTGTLFGKALADYLLDNNTEHLPIPIKTLTESELGQRHLRAGLYDTGIALYHAGQCLRIVA</sequence>
<accession>A0A380MZE7</accession>
<dbReference type="OrthoDB" id="311718at2"/>
<dbReference type="Pfam" id="PF01266">
    <property type="entry name" value="DAO"/>
    <property type="match status" value="1"/>
</dbReference>
<proteinExistence type="predicted"/>
<dbReference type="PANTHER" id="PTHR13847:SF275">
    <property type="entry name" value="GAMMA-GLUTAMYLPUTRESCINE OXIDOREDUCTASE"/>
    <property type="match status" value="1"/>
</dbReference>
<organism evidence="3 4">
    <name type="scientific">Suttonella ornithocola</name>
    <dbReference type="NCBI Taxonomy" id="279832"/>
    <lineage>
        <taxon>Bacteria</taxon>
        <taxon>Pseudomonadati</taxon>
        <taxon>Pseudomonadota</taxon>
        <taxon>Gammaproteobacteria</taxon>
        <taxon>Cardiobacteriales</taxon>
        <taxon>Cardiobacteriaceae</taxon>
        <taxon>Suttonella</taxon>
    </lineage>
</organism>
<dbReference type="SUPFAM" id="SSF51905">
    <property type="entry name" value="FAD/NAD(P)-binding domain"/>
    <property type="match status" value="1"/>
</dbReference>
<dbReference type="InterPro" id="IPR006076">
    <property type="entry name" value="FAD-dep_OxRdtase"/>
</dbReference>
<keyword evidence="4" id="KW-1185">Reference proteome</keyword>